<dbReference type="Pfam" id="PF07690">
    <property type="entry name" value="MFS_1"/>
    <property type="match status" value="1"/>
</dbReference>
<comment type="subcellular location">
    <subcellularLocation>
        <location evidence="1">Membrane</location>
        <topology evidence="1">Multi-pass membrane protein</topology>
    </subcellularLocation>
</comment>
<gene>
    <name evidence="6" type="ORF">O3M35_008111</name>
</gene>
<dbReference type="SUPFAM" id="SSF103473">
    <property type="entry name" value="MFS general substrate transporter"/>
    <property type="match status" value="1"/>
</dbReference>
<dbReference type="GO" id="GO:0022857">
    <property type="term" value="F:transmembrane transporter activity"/>
    <property type="evidence" value="ECO:0007669"/>
    <property type="project" value="InterPro"/>
</dbReference>
<dbReference type="Proteomes" id="UP001461498">
    <property type="component" value="Unassembled WGS sequence"/>
</dbReference>
<feature type="transmembrane region" description="Helical" evidence="5">
    <location>
        <begin position="29"/>
        <end position="53"/>
    </location>
</feature>
<evidence type="ECO:0000313" key="6">
    <source>
        <dbReference type="EMBL" id="KAK9506119.1"/>
    </source>
</evidence>
<sequence length="290" mass="32354">MSVCSVCLTLGILTGYLVSNEIYEKVHHNTYYILYGVSICSCVLILMYTAFLLPENKVHIFDVKESYPRIINKSFFNISHIKKSVEVLFENRPSKGRTVLMLLTFIIVIDILVFQGKKIFSSLLLFFITGEGNFRYLSLKATFSWSAEDYNIFSAILSGSAVVTSLIGVWLLKKVLDLNEPFMIFLIVMLSLTSSILVSISKTTTDIYCSALLGCFVVLLSPLVKSEVSYLVPNSDIGKIFALTSTLEAITPFAATPIYTEVYNLVISSKPLYVNFVSAGFWLIATILAL</sequence>
<comment type="caution">
    <text evidence="6">The sequence shown here is derived from an EMBL/GenBank/DDBJ whole genome shotgun (WGS) entry which is preliminary data.</text>
</comment>
<dbReference type="InterPro" id="IPR036259">
    <property type="entry name" value="MFS_trans_sf"/>
</dbReference>
<evidence type="ECO:0000256" key="4">
    <source>
        <dbReference type="ARBA" id="ARBA00023136"/>
    </source>
</evidence>
<dbReference type="AlphaFoldDB" id="A0AAW1D534"/>
<evidence type="ECO:0000256" key="2">
    <source>
        <dbReference type="ARBA" id="ARBA00022692"/>
    </source>
</evidence>
<keyword evidence="4 5" id="KW-0472">Membrane</keyword>
<feature type="transmembrane region" description="Helical" evidence="5">
    <location>
        <begin position="272"/>
        <end position="289"/>
    </location>
</feature>
<feature type="transmembrane region" description="Helical" evidence="5">
    <location>
        <begin position="150"/>
        <end position="170"/>
    </location>
</feature>
<feature type="transmembrane region" description="Helical" evidence="5">
    <location>
        <begin position="98"/>
        <end position="114"/>
    </location>
</feature>
<dbReference type="GO" id="GO:0016020">
    <property type="term" value="C:membrane"/>
    <property type="evidence" value="ECO:0007669"/>
    <property type="project" value="UniProtKB-SubCell"/>
</dbReference>
<evidence type="ECO:0000313" key="7">
    <source>
        <dbReference type="Proteomes" id="UP001461498"/>
    </source>
</evidence>
<dbReference type="EMBL" id="JAPXFL010000005">
    <property type="protein sequence ID" value="KAK9506119.1"/>
    <property type="molecule type" value="Genomic_DNA"/>
</dbReference>
<dbReference type="PANTHER" id="PTHR23507:SF39">
    <property type="entry name" value="GH23453P-RELATED"/>
    <property type="match status" value="1"/>
</dbReference>
<dbReference type="PANTHER" id="PTHR23507">
    <property type="entry name" value="ZGC:174356"/>
    <property type="match status" value="1"/>
</dbReference>
<proteinExistence type="predicted"/>
<keyword evidence="3 5" id="KW-1133">Transmembrane helix</keyword>
<name>A0AAW1D534_9HEMI</name>
<reference evidence="6 7" key="1">
    <citation type="submission" date="2022-12" db="EMBL/GenBank/DDBJ databases">
        <title>Chromosome-level genome assembly of true bugs.</title>
        <authorList>
            <person name="Ma L."/>
            <person name="Li H."/>
        </authorList>
    </citation>
    <scope>NUCLEOTIDE SEQUENCE [LARGE SCALE GENOMIC DNA]</scope>
    <source>
        <strain evidence="6">Lab_2022b</strain>
    </source>
</reference>
<evidence type="ECO:0000256" key="3">
    <source>
        <dbReference type="ARBA" id="ARBA00022989"/>
    </source>
</evidence>
<feature type="transmembrane region" description="Helical" evidence="5">
    <location>
        <begin position="182"/>
        <end position="200"/>
    </location>
</feature>
<feature type="transmembrane region" description="Helical" evidence="5">
    <location>
        <begin position="207"/>
        <end position="224"/>
    </location>
</feature>
<organism evidence="6 7">
    <name type="scientific">Rhynocoris fuscipes</name>
    <dbReference type="NCBI Taxonomy" id="488301"/>
    <lineage>
        <taxon>Eukaryota</taxon>
        <taxon>Metazoa</taxon>
        <taxon>Ecdysozoa</taxon>
        <taxon>Arthropoda</taxon>
        <taxon>Hexapoda</taxon>
        <taxon>Insecta</taxon>
        <taxon>Pterygota</taxon>
        <taxon>Neoptera</taxon>
        <taxon>Paraneoptera</taxon>
        <taxon>Hemiptera</taxon>
        <taxon>Heteroptera</taxon>
        <taxon>Panheteroptera</taxon>
        <taxon>Cimicomorpha</taxon>
        <taxon>Reduviidae</taxon>
        <taxon>Harpactorinae</taxon>
        <taxon>Harpactorini</taxon>
        <taxon>Rhynocoris</taxon>
    </lineage>
</organism>
<evidence type="ECO:0000256" key="5">
    <source>
        <dbReference type="SAM" id="Phobius"/>
    </source>
</evidence>
<accession>A0AAW1D534</accession>
<keyword evidence="7" id="KW-1185">Reference proteome</keyword>
<dbReference type="Gene3D" id="1.20.1250.20">
    <property type="entry name" value="MFS general substrate transporter like domains"/>
    <property type="match status" value="1"/>
</dbReference>
<keyword evidence="2 5" id="KW-0812">Transmembrane</keyword>
<dbReference type="InterPro" id="IPR011701">
    <property type="entry name" value="MFS"/>
</dbReference>
<evidence type="ECO:0000256" key="1">
    <source>
        <dbReference type="ARBA" id="ARBA00004141"/>
    </source>
</evidence>
<protein>
    <submittedName>
        <fullName evidence="6">Uncharacterized protein</fullName>
    </submittedName>
</protein>